<dbReference type="OrthoDB" id="9802133at2"/>
<dbReference type="InterPro" id="IPR007445">
    <property type="entry name" value="PilO"/>
</dbReference>
<evidence type="ECO:0000313" key="3">
    <source>
        <dbReference type="Proteomes" id="UP000321275"/>
    </source>
</evidence>
<dbReference type="Pfam" id="PF04350">
    <property type="entry name" value="PilO"/>
    <property type="match status" value="1"/>
</dbReference>
<keyword evidence="1" id="KW-0472">Membrane</keyword>
<protein>
    <submittedName>
        <fullName evidence="2">Type 4 fimbrial biogenesis protein PilO</fullName>
    </submittedName>
</protein>
<organism evidence="2 3">
    <name type="scientific">Bisbaumannia pacifica</name>
    <dbReference type="NCBI Taxonomy" id="77098"/>
    <lineage>
        <taxon>Bacteria</taxon>
        <taxon>Pseudomonadati</taxon>
        <taxon>Pseudomonadota</taxon>
        <taxon>Gammaproteobacteria</taxon>
        <taxon>Oceanospirillales</taxon>
        <taxon>Halomonadaceae</taxon>
        <taxon>Bisbaumannia</taxon>
    </lineage>
</organism>
<dbReference type="Proteomes" id="UP000321275">
    <property type="component" value="Unassembled WGS sequence"/>
</dbReference>
<dbReference type="RefSeq" id="WP_146803606.1">
    <property type="nucleotide sequence ID" value="NZ_BJUK01000031.1"/>
</dbReference>
<dbReference type="EMBL" id="BJUK01000031">
    <property type="protein sequence ID" value="GEK48272.1"/>
    <property type="molecule type" value="Genomic_DNA"/>
</dbReference>
<dbReference type="PIRSF" id="PIRSF016482">
    <property type="entry name" value="PilO"/>
    <property type="match status" value="1"/>
</dbReference>
<proteinExistence type="predicted"/>
<keyword evidence="1" id="KW-1133">Transmembrane helix</keyword>
<comment type="caution">
    <text evidence="2">The sequence shown here is derived from an EMBL/GenBank/DDBJ whole genome shotgun (WGS) entry which is preliminary data.</text>
</comment>
<dbReference type="GO" id="GO:0043683">
    <property type="term" value="P:type IV pilus assembly"/>
    <property type="evidence" value="ECO:0007669"/>
    <property type="project" value="InterPro"/>
</dbReference>
<dbReference type="AlphaFoldDB" id="A0A510XA07"/>
<gene>
    <name evidence="2" type="primary">pilO</name>
    <name evidence="2" type="ORF">HPA02_25550</name>
</gene>
<dbReference type="GO" id="GO:0043107">
    <property type="term" value="P:type IV pilus-dependent motility"/>
    <property type="evidence" value="ECO:0007669"/>
    <property type="project" value="InterPro"/>
</dbReference>
<feature type="transmembrane region" description="Helical" evidence="1">
    <location>
        <begin position="28"/>
        <end position="50"/>
    </location>
</feature>
<accession>A0A510XA07</accession>
<evidence type="ECO:0000313" key="2">
    <source>
        <dbReference type="EMBL" id="GEK48272.1"/>
    </source>
</evidence>
<name>A0A510XA07_9GAMM</name>
<dbReference type="InterPro" id="IPR014717">
    <property type="entry name" value="Transl_elong_EF1B/ribsomal_bS6"/>
</dbReference>
<sequence length="207" mass="23060">MSLSGEWRRLKELDWRELDLREAGGWPWSLQLICCLLVLGLTFAGMHWYLASPKAEELARAEGEESSLLEEYRGKAAQAANLPAMRERNAALQARLDTLLEMLPSGAEIPSLIDNISETAIDNQLLIDAIRLRAPVPQEYYVEQPFDIQVEGDYHRIASFLSGVAGLPRIVTQHDFTLAPVGGGGRLRLSLLAKTYSYRHDGGEESP</sequence>
<keyword evidence="3" id="KW-1185">Reference proteome</keyword>
<dbReference type="PANTHER" id="PTHR39555">
    <property type="entry name" value="FIMBRIAL ASSEMBLY PROTEIN PILO-LIKE PROTEIN-RELATED"/>
    <property type="match status" value="1"/>
</dbReference>
<dbReference type="Gene3D" id="3.30.70.60">
    <property type="match status" value="1"/>
</dbReference>
<dbReference type="PANTHER" id="PTHR39555:SF1">
    <property type="entry name" value="TYPE IV PILUS INNER MEMBRANE COMPONENT PILO"/>
    <property type="match status" value="1"/>
</dbReference>
<keyword evidence="1" id="KW-0812">Transmembrane</keyword>
<reference evidence="2 3" key="1">
    <citation type="submission" date="2019-07" db="EMBL/GenBank/DDBJ databases">
        <title>Whole genome shotgun sequence of Halomonas pacifica NBRC 102220.</title>
        <authorList>
            <person name="Hosoyama A."/>
            <person name="Uohara A."/>
            <person name="Ohji S."/>
            <person name="Ichikawa N."/>
        </authorList>
    </citation>
    <scope>NUCLEOTIDE SEQUENCE [LARGE SCALE GENOMIC DNA]</scope>
    <source>
        <strain evidence="2 3">NBRC 102220</strain>
    </source>
</reference>
<evidence type="ECO:0000256" key="1">
    <source>
        <dbReference type="SAM" id="Phobius"/>
    </source>
</evidence>